<sequence length="410" mass="43053">MKLRRLVSGALVLALLCALLAALVLARGGEWLRAAAEQRLQALVQPQVRIGEAVRWQLRPGPDVRLRALALRGDDGEPVLRIDEIALTWSWRDVLAGRLEAGTLSVSGVRVSVQRDADGHWNVADWVRGTGPAEGRATSSIMLPALAGVRFEDVRIDLRDESGGLEGALVLSRLELGAVQAAEPLGLSADLQLMLNAPAEVGVQGTLEVALTPGLRALEALDARLEAESGAWRAAGAHLQVDRMEIGDAGELALSGGELAADIHGPDGMNGHGRLSVERFGQDARGWYGAGSLGLETEMPVQARLSSGFTVGAEESGGTLEGELMGAGLNGNWRHAALEQPPSSLLLSLEHLDLDALSAALPGGGEEGTAPAWLDWSAWPVNGELRVGTLRAQGATVRGARVRLGALPAR</sequence>
<dbReference type="Proteomes" id="UP000308430">
    <property type="component" value="Unassembled WGS sequence"/>
</dbReference>
<dbReference type="AlphaFoldDB" id="A0A4S4AYG8"/>
<dbReference type="EMBL" id="SSOC01000004">
    <property type="protein sequence ID" value="THF64716.1"/>
    <property type="molecule type" value="Genomic_DNA"/>
</dbReference>
<reference evidence="1 2" key="1">
    <citation type="submission" date="2019-04" db="EMBL/GenBank/DDBJ databases">
        <title>Azoarcus nasutitermitis sp. nov. isolated from termite nest.</title>
        <authorList>
            <person name="Lin S.-Y."/>
            <person name="Hameed A."/>
            <person name="Hsu Y.-H."/>
            <person name="Young C.-C."/>
        </authorList>
    </citation>
    <scope>NUCLEOTIDE SEQUENCE [LARGE SCALE GENOMIC DNA]</scope>
    <source>
        <strain evidence="1 2">CC-YHH838</strain>
    </source>
</reference>
<dbReference type="GO" id="GO:0005886">
    <property type="term" value="C:plasma membrane"/>
    <property type="evidence" value="ECO:0007669"/>
    <property type="project" value="TreeGrafter"/>
</dbReference>
<keyword evidence="2" id="KW-1185">Reference proteome</keyword>
<proteinExistence type="predicted"/>
<dbReference type="PANTHER" id="PTHR30441:SF4">
    <property type="entry name" value="PROTEIN ASMA"/>
    <property type="match status" value="1"/>
</dbReference>
<evidence type="ECO:0008006" key="3">
    <source>
        <dbReference type="Google" id="ProtNLM"/>
    </source>
</evidence>
<dbReference type="OrthoDB" id="668782at2"/>
<dbReference type="PANTHER" id="PTHR30441">
    <property type="entry name" value="DUF748 DOMAIN-CONTAINING PROTEIN"/>
    <property type="match status" value="1"/>
</dbReference>
<accession>A0A4S4AYG8</accession>
<name>A0A4S4AYG8_9RHOO</name>
<organism evidence="1 2">
    <name type="scientific">Pseudothauera nasutitermitis</name>
    <dbReference type="NCBI Taxonomy" id="2565930"/>
    <lineage>
        <taxon>Bacteria</taxon>
        <taxon>Pseudomonadati</taxon>
        <taxon>Pseudomonadota</taxon>
        <taxon>Betaproteobacteria</taxon>
        <taxon>Rhodocyclales</taxon>
        <taxon>Zoogloeaceae</taxon>
        <taxon>Pseudothauera</taxon>
    </lineage>
</organism>
<evidence type="ECO:0000313" key="2">
    <source>
        <dbReference type="Proteomes" id="UP000308430"/>
    </source>
</evidence>
<protein>
    <recommendedName>
        <fullName evidence="3">AsmA domain-containing protein</fullName>
    </recommendedName>
</protein>
<gene>
    <name evidence="1" type="ORF">E6C76_11745</name>
</gene>
<evidence type="ECO:0000313" key="1">
    <source>
        <dbReference type="EMBL" id="THF64716.1"/>
    </source>
</evidence>
<comment type="caution">
    <text evidence="1">The sequence shown here is derived from an EMBL/GenBank/DDBJ whole genome shotgun (WGS) entry which is preliminary data.</text>
</comment>
<dbReference type="InterPro" id="IPR052894">
    <property type="entry name" value="AsmA-related"/>
</dbReference>
<dbReference type="RefSeq" id="WP_136348435.1">
    <property type="nucleotide sequence ID" value="NZ_SSOC01000004.1"/>
</dbReference>
<dbReference type="GO" id="GO:0090313">
    <property type="term" value="P:regulation of protein targeting to membrane"/>
    <property type="evidence" value="ECO:0007669"/>
    <property type="project" value="TreeGrafter"/>
</dbReference>